<dbReference type="SUPFAM" id="SSF81321">
    <property type="entry name" value="Family A G protein-coupled receptor-like"/>
    <property type="match status" value="1"/>
</dbReference>
<keyword evidence="5 8" id="KW-0472">Membrane</keyword>
<keyword evidence="3 8" id="KW-1133">Transmembrane helix</keyword>
<feature type="domain" description="G-protein coupled receptors family 1 profile" evidence="9">
    <location>
        <begin position="88"/>
        <end position="358"/>
    </location>
</feature>
<dbReference type="AlphaFoldDB" id="A0A8S4Q5L3"/>
<dbReference type="Pfam" id="PF00001">
    <property type="entry name" value="7tm_1"/>
    <property type="match status" value="1"/>
</dbReference>
<dbReference type="PANTHER" id="PTHR24243:SF230">
    <property type="entry name" value="G-PROTEIN COUPLED RECEPTORS FAMILY 1 PROFILE DOMAIN-CONTAINING PROTEIN"/>
    <property type="match status" value="1"/>
</dbReference>
<feature type="transmembrane region" description="Helical" evidence="8">
    <location>
        <begin position="73"/>
        <end position="96"/>
    </location>
</feature>
<feature type="transmembrane region" description="Helical" evidence="8">
    <location>
        <begin position="296"/>
        <end position="320"/>
    </location>
</feature>
<keyword evidence="6" id="KW-0675">Receptor</keyword>
<evidence type="ECO:0000256" key="2">
    <source>
        <dbReference type="ARBA" id="ARBA00022692"/>
    </source>
</evidence>
<sequence>MAFTNMTMMFTSMSHAIITVTSDRVSDDVTQDMNNATAAIAVMKATSTPESENEMIAIIRKEDYTEYKIGQILLTYVLFGIMVFGLVGNTTSIVVLRCSSMFLNPSSVYLIALAISDTFALILGGGRVWLIRAWGINIRATHEWVCKLHHFSIYTLLDFSAWLLVALSVDRVITVYMPLRAKLVCTRIRAVIVSLCILITLMLINGHYLFTVGYFIKIDNGRVRFEGNCYFVDGTKTFHTKYWFWIDAFVASLVPFSLLTISNVMIIIQLIRASQRRRQTMQAVSSSSSDNQTRSLTIMLICLSITFLILTGPVVVHFIVDKSLNGPAGPHERAKTHLNSAIVFCLMYTNNAINFILYCVSGKKFRSSLVDVFCGSRRRRNLLKDYRASLATSRSALSTSDVSQTT</sequence>
<reference evidence="10" key="1">
    <citation type="submission" date="2022-03" db="EMBL/GenBank/DDBJ databases">
        <authorList>
            <person name="Martin C."/>
        </authorList>
    </citation>
    <scope>NUCLEOTIDE SEQUENCE</scope>
</reference>
<evidence type="ECO:0000259" key="9">
    <source>
        <dbReference type="PROSITE" id="PS50262"/>
    </source>
</evidence>
<comment type="subcellular location">
    <subcellularLocation>
        <location evidence="1">Membrane</location>
        <topology evidence="1">Multi-pass membrane protein</topology>
    </subcellularLocation>
</comment>
<dbReference type="OrthoDB" id="9983318at2759"/>
<protein>
    <recommendedName>
        <fullName evidence="9">G-protein coupled receptors family 1 profile domain-containing protein</fullName>
    </recommendedName>
</protein>
<evidence type="ECO:0000256" key="7">
    <source>
        <dbReference type="ARBA" id="ARBA00023224"/>
    </source>
</evidence>
<feature type="transmembrane region" description="Helical" evidence="8">
    <location>
        <begin position="340"/>
        <end position="360"/>
    </location>
</feature>
<dbReference type="InterPro" id="IPR017452">
    <property type="entry name" value="GPCR_Rhodpsn_7TM"/>
</dbReference>
<dbReference type="CDD" id="cd14978">
    <property type="entry name" value="7tmA_FMRFamide_R-like"/>
    <property type="match status" value="1"/>
</dbReference>
<keyword evidence="7" id="KW-0807">Transducer</keyword>
<organism evidence="10 11">
    <name type="scientific">Owenia fusiformis</name>
    <name type="common">Polychaete worm</name>
    <dbReference type="NCBI Taxonomy" id="6347"/>
    <lineage>
        <taxon>Eukaryota</taxon>
        <taxon>Metazoa</taxon>
        <taxon>Spiralia</taxon>
        <taxon>Lophotrochozoa</taxon>
        <taxon>Annelida</taxon>
        <taxon>Polychaeta</taxon>
        <taxon>Sedentaria</taxon>
        <taxon>Canalipalpata</taxon>
        <taxon>Sabellida</taxon>
        <taxon>Oweniida</taxon>
        <taxon>Oweniidae</taxon>
        <taxon>Owenia</taxon>
    </lineage>
</organism>
<feature type="transmembrane region" description="Helical" evidence="8">
    <location>
        <begin position="190"/>
        <end position="216"/>
    </location>
</feature>
<feature type="transmembrane region" description="Helical" evidence="8">
    <location>
        <begin position="242"/>
        <end position="271"/>
    </location>
</feature>
<dbReference type="GO" id="GO:0005886">
    <property type="term" value="C:plasma membrane"/>
    <property type="evidence" value="ECO:0007669"/>
    <property type="project" value="TreeGrafter"/>
</dbReference>
<accession>A0A8S4Q5L3</accession>
<evidence type="ECO:0000256" key="3">
    <source>
        <dbReference type="ARBA" id="ARBA00022989"/>
    </source>
</evidence>
<dbReference type="PANTHER" id="PTHR24243">
    <property type="entry name" value="G-PROTEIN COUPLED RECEPTOR"/>
    <property type="match status" value="1"/>
</dbReference>
<dbReference type="GO" id="GO:0004930">
    <property type="term" value="F:G protein-coupled receptor activity"/>
    <property type="evidence" value="ECO:0007669"/>
    <property type="project" value="UniProtKB-KW"/>
</dbReference>
<evidence type="ECO:0000256" key="8">
    <source>
        <dbReference type="SAM" id="Phobius"/>
    </source>
</evidence>
<dbReference type="PROSITE" id="PS50262">
    <property type="entry name" value="G_PROTEIN_RECEP_F1_2"/>
    <property type="match status" value="1"/>
</dbReference>
<dbReference type="PRINTS" id="PR00237">
    <property type="entry name" value="GPCRRHODOPSN"/>
</dbReference>
<evidence type="ECO:0000256" key="1">
    <source>
        <dbReference type="ARBA" id="ARBA00004141"/>
    </source>
</evidence>
<dbReference type="EMBL" id="CAIIXF020000012">
    <property type="protein sequence ID" value="CAH1801158.1"/>
    <property type="molecule type" value="Genomic_DNA"/>
</dbReference>
<keyword evidence="4" id="KW-0297">G-protein coupled receptor</keyword>
<evidence type="ECO:0000313" key="10">
    <source>
        <dbReference type="EMBL" id="CAH1801158.1"/>
    </source>
</evidence>
<dbReference type="InterPro" id="IPR000276">
    <property type="entry name" value="GPCR_Rhodpsn"/>
</dbReference>
<gene>
    <name evidence="10" type="ORF">OFUS_LOCUS24973</name>
</gene>
<comment type="caution">
    <text evidence="10">The sequence shown here is derived from an EMBL/GenBank/DDBJ whole genome shotgun (WGS) entry which is preliminary data.</text>
</comment>
<evidence type="ECO:0000313" key="11">
    <source>
        <dbReference type="Proteomes" id="UP000749559"/>
    </source>
</evidence>
<evidence type="ECO:0000256" key="6">
    <source>
        <dbReference type="ARBA" id="ARBA00023170"/>
    </source>
</evidence>
<name>A0A8S4Q5L3_OWEFU</name>
<proteinExistence type="predicted"/>
<keyword evidence="11" id="KW-1185">Reference proteome</keyword>
<feature type="transmembrane region" description="Helical" evidence="8">
    <location>
        <begin position="108"/>
        <end position="131"/>
    </location>
</feature>
<dbReference type="Gene3D" id="1.20.1070.10">
    <property type="entry name" value="Rhodopsin 7-helix transmembrane proteins"/>
    <property type="match status" value="1"/>
</dbReference>
<evidence type="ECO:0000256" key="5">
    <source>
        <dbReference type="ARBA" id="ARBA00023136"/>
    </source>
</evidence>
<keyword evidence="2 8" id="KW-0812">Transmembrane</keyword>
<evidence type="ECO:0000256" key="4">
    <source>
        <dbReference type="ARBA" id="ARBA00023040"/>
    </source>
</evidence>
<dbReference type="Proteomes" id="UP000749559">
    <property type="component" value="Unassembled WGS sequence"/>
</dbReference>